<dbReference type="PROSITE" id="PS50110">
    <property type="entry name" value="RESPONSE_REGULATORY"/>
    <property type="match status" value="1"/>
</dbReference>
<dbReference type="RefSeq" id="WP_091451751.1">
    <property type="nucleotide sequence ID" value="NZ_FOGD01000001.1"/>
</dbReference>
<sequence length="124" mass="13614">MTKTILIVDDSLTMTMSLKSTLELNGFQVEAASDGLQALTKLKSGLKPHLIITDINMPRMDGMELIRQIKLLPGFRFTPILTLTTESDPKKRDESKKLGATGWLVKPVSGPDLVRIVKQVIPGA</sequence>
<dbReference type="PANTHER" id="PTHR44591">
    <property type="entry name" value="STRESS RESPONSE REGULATOR PROTEIN 1"/>
    <property type="match status" value="1"/>
</dbReference>
<dbReference type="Pfam" id="PF00072">
    <property type="entry name" value="Response_reg"/>
    <property type="match status" value="1"/>
</dbReference>
<accession>A0A1H9EM60</accession>
<dbReference type="STRING" id="180197.SAMN02982919_00335"/>
<keyword evidence="1 2" id="KW-0597">Phosphoprotein</keyword>
<dbReference type="Proteomes" id="UP000199766">
    <property type="component" value="Unassembled WGS sequence"/>
</dbReference>
<organism evidence="4 5">
    <name type="scientific">Giesbergeria anulus</name>
    <dbReference type="NCBI Taxonomy" id="180197"/>
    <lineage>
        <taxon>Bacteria</taxon>
        <taxon>Pseudomonadati</taxon>
        <taxon>Pseudomonadota</taxon>
        <taxon>Betaproteobacteria</taxon>
        <taxon>Burkholderiales</taxon>
        <taxon>Comamonadaceae</taxon>
        <taxon>Giesbergeria</taxon>
    </lineage>
</organism>
<dbReference type="InterPro" id="IPR050595">
    <property type="entry name" value="Bact_response_regulator"/>
</dbReference>
<gene>
    <name evidence="4" type="ORF">SAMN02982919_00335</name>
</gene>
<dbReference type="OrthoDB" id="9801101at2"/>
<reference evidence="4 5" key="1">
    <citation type="submission" date="2016-10" db="EMBL/GenBank/DDBJ databases">
        <authorList>
            <person name="de Groot N.N."/>
        </authorList>
    </citation>
    <scope>NUCLEOTIDE SEQUENCE [LARGE SCALE GENOMIC DNA]</scope>
    <source>
        <strain evidence="4 5">ATCC 35958</strain>
    </source>
</reference>
<evidence type="ECO:0000313" key="4">
    <source>
        <dbReference type="EMBL" id="SEQ26810.1"/>
    </source>
</evidence>
<evidence type="ECO:0000256" key="2">
    <source>
        <dbReference type="PROSITE-ProRule" id="PRU00169"/>
    </source>
</evidence>
<dbReference type="SUPFAM" id="SSF52172">
    <property type="entry name" value="CheY-like"/>
    <property type="match status" value="1"/>
</dbReference>
<evidence type="ECO:0000256" key="1">
    <source>
        <dbReference type="ARBA" id="ARBA00022553"/>
    </source>
</evidence>
<dbReference type="SMART" id="SM00448">
    <property type="entry name" value="REC"/>
    <property type="match status" value="1"/>
</dbReference>
<feature type="domain" description="Response regulatory" evidence="3">
    <location>
        <begin position="4"/>
        <end position="121"/>
    </location>
</feature>
<dbReference type="InterPro" id="IPR001789">
    <property type="entry name" value="Sig_transdc_resp-reg_receiver"/>
</dbReference>
<name>A0A1H9EM60_9BURK</name>
<dbReference type="InterPro" id="IPR011006">
    <property type="entry name" value="CheY-like_superfamily"/>
</dbReference>
<dbReference type="AlphaFoldDB" id="A0A1H9EM60"/>
<dbReference type="Gene3D" id="3.40.50.2300">
    <property type="match status" value="1"/>
</dbReference>
<evidence type="ECO:0000259" key="3">
    <source>
        <dbReference type="PROSITE" id="PS50110"/>
    </source>
</evidence>
<dbReference type="EMBL" id="FOGD01000001">
    <property type="protein sequence ID" value="SEQ26810.1"/>
    <property type="molecule type" value="Genomic_DNA"/>
</dbReference>
<dbReference type="PANTHER" id="PTHR44591:SF25">
    <property type="entry name" value="CHEMOTAXIS TWO-COMPONENT RESPONSE REGULATOR"/>
    <property type="match status" value="1"/>
</dbReference>
<keyword evidence="5" id="KW-1185">Reference proteome</keyword>
<feature type="modified residue" description="4-aspartylphosphate" evidence="2">
    <location>
        <position position="54"/>
    </location>
</feature>
<proteinExistence type="predicted"/>
<dbReference type="GO" id="GO:0000160">
    <property type="term" value="P:phosphorelay signal transduction system"/>
    <property type="evidence" value="ECO:0007669"/>
    <property type="project" value="InterPro"/>
</dbReference>
<evidence type="ECO:0000313" key="5">
    <source>
        <dbReference type="Proteomes" id="UP000199766"/>
    </source>
</evidence>
<protein>
    <submittedName>
        <fullName evidence="4">Two-component system, chemotaxis family, response regulator CheY</fullName>
    </submittedName>
</protein>